<dbReference type="PROSITE" id="PS01009">
    <property type="entry name" value="CRISP_1"/>
    <property type="match status" value="1"/>
</dbReference>
<dbReference type="InterPro" id="IPR001283">
    <property type="entry name" value="CRISP-related"/>
</dbReference>
<evidence type="ECO:0000256" key="8">
    <source>
        <dbReference type="ARBA" id="ARBA00063947"/>
    </source>
</evidence>
<evidence type="ECO:0000256" key="2">
    <source>
        <dbReference type="ARBA" id="ARBA00022707"/>
    </source>
</evidence>
<comment type="subunit">
    <text evidence="8">Homodimer. Interacts with CAV1.</text>
</comment>
<protein>
    <recommendedName>
        <fullName evidence="9">Golgi-associated plant pathogenesis-related protein 1</fullName>
    </recommendedName>
    <alternativeName>
        <fullName evidence="10">Glioma pathogenesis-related protein 2</fullName>
    </alternativeName>
</protein>
<reference evidence="12" key="1">
    <citation type="journal article" date="2023" name="Front. Mar. Sci.">
        <title>A new Merluccius polli reference genome to investigate the effects of global change in West African waters.</title>
        <authorList>
            <person name="Mateo J.L."/>
            <person name="Blanco-Fernandez C."/>
            <person name="Garcia-Vazquez E."/>
            <person name="Machado-Schiaffino G."/>
        </authorList>
    </citation>
    <scope>NUCLEOTIDE SEQUENCE</scope>
    <source>
        <strain evidence="12">C29</strain>
        <tissue evidence="12">Fin</tissue>
    </source>
</reference>
<dbReference type="InterPro" id="IPR035940">
    <property type="entry name" value="CAP_sf"/>
</dbReference>
<evidence type="ECO:0000256" key="6">
    <source>
        <dbReference type="ARBA" id="ARBA00023288"/>
    </source>
</evidence>
<dbReference type="InterPro" id="IPR018244">
    <property type="entry name" value="Allrgn_V5/Tpx1_CS"/>
</dbReference>
<comment type="caution">
    <text evidence="12">The sequence shown here is derived from an EMBL/GenBank/DDBJ whole genome shotgun (WGS) entry which is preliminary data.</text>
</comment>
<organism evidence="12 13">
    <name type="scientific">Merluccius polli</name>
    <name type="common">Benguela hake</name>
    <name type="synonym">Merluccius cadenati</name>
    <dbReference type="NCBI Taxonomy" id="89951"/>
    <lineage>
        <taxon>Eukaryota</taxon>
        <taxon>Metazoa</taxon>
        <taxon>Chordata</taxon>
        <taxon>Craniata</taxon>
        <taxon>Vertebrata</taxon>
        <taxon>Euteleostomi</taxon>
        <taxon>Actinopterygii</taxon>
        <taxon>Neopterygii</taxon>
        <taxon>Teleostei</taxon>
        <taxon>Neoteleostei</taxon>
        <taxon>Acanthomorphata</taxon>
        <taxon>Zeiogadaria</taxon>
        <taxon>Gadariae</taxon>
        <taxon>Gadiformes</taxon>
        <taxon>Gadoidei</taxon>
        <taxon>Merlucciidae</taxon>
        <taxon>Merluccius</taxon>
    </lineage>
</organism>
<dbReference type="PANTHER" id="PTHR10334">
    <property type="entry name" value="CYSTEINE-RICH SECRETORY PROTEIN-RELATED"/>
    <property type="match status" value="1"/>
</dbReference>
<dbReference type="AlphaFoldDB" id="A0AA47MH57"/>
<evidence type="ECO:0000313" key="12">
    <source>
        <dbReference type="EMBL" id="KAK0140189.1"/>
    </source>
</evidence>
<dbReference type="FunFam" id="3.40.33.10:FF:000015">
    <property type="entry name" value="Golgi-associated plant pathogenesis-related protein 1"/>
    <property type="match status" value="1"/>
</dbReference>
<gene>
    <name evidence="12" type="primary">Glipr2</name>
    <name evidence="12" type="ORF">N1851_022887</name>
</gene>
<evidence type="ECO:0000256" key="3">
    <source>
        <dbReference type="ARBA" id="ARBA00023034"/>
    </source>
</evidence>
<feature type="domain" description="SCP" evidence="11">
    <location>
        <begin position="96"/>
        <end position="229"/>
    </location>
</feature>
<dbReference type="GO" id="GO:0005576">
    <property type="term" value="C:extracellular region"/>
    <property type="evidence" value="ECO:0007669"/>
    <property type="project" value="InterPro"/>
</dbReference>
<comment type="similarity">
    <text evidence="1">Belongs to the CRISP family.</text>
</comment>
<evidence type="ECO:0000256" key="1">
    <source>
        <dbReference type="ARBA" id="ARBA00009923"/>
    </source>
</evidence>
<dbReference type="CDD" id="cd05382">
    <property type="entry name" value="CAP_GAPR1-like"/>
    <property type="match status" value="1"/>
</dbReference>
<evidence type="ECO:0000256" key="7">
    <source>
        <dbReference type="ARBA" id="ARBA00037794"/>
    </source>
</evidence>
<evidence type="ECO:0000256" key="10">
    <source>
        <dbReference type="ARBA" id="ARBA00075475"/>
    </source>
</evidence>
<name>A0AA47MH57_MERPO</name>
<keyword evidence="2" id="KW-0519">Myristate</keyword>
<keyword evidence="5" id="KW-0472">Membrane</keyword>
<sequence length="247" mass="27383">MGMTILTYVSVIGRTKNSIRERLRRDTPPVFAEPPPERKFIPQVKDLRRLRENSNLCSQWCLCASLRSSIFSCTSVSEAPLSDLVSGVPERTASKQFAEEVLRSHNEYRRSHQAPPLKLSSKLSREAARYAESLASTRILKHSVESSRGSCGENLAWASYDQPGKDVADRWYDEVKQYNFNRPGFSSGTGHFTAMVWKSTTKLGVGKATASDGSSFVVARYFPAGNITNQGHFDSNVLPAKTPTATS</sequence>
<comment type="subcellular location">
    <subcellularLocation>
        <location evidence="7">Golgi apparatus membrane</location>
        <topology evidence="7">Lipid-anchor</topology>
    </subcellularLocation>
</comment>
<evidence type="ECO:0000256" key="9">
    <source>
        <dbReference type="ARBA" id="ARBA00069728"/>
    </source>
</evidence>
<dbReference type="GO" id="GO:0000139">
    <property type="term" value="C:Golgi membrane"/>
    <property type="evidence" value="ECO:0007669"/>
    <property type="project" value="UniProtKB-SubCell"/>
</dbReference>
<dbReference type="Proteomes" id="UP001174136">
    <property type="component" value="Unassembled WGS sequence"/>
</dbReference>
<accession>A0AA47MH57</accession>
<dbReference type="Pfam" id="PF00188">
    <property type="entry name" value="CAP"/>
    <property type="match status" value="1"/>
</dbReference>
<evidence type="ECO:0000256" key="4">
    <source>
        <dbReference type="ARBA" id="ARBA00023054"/>
    </source>
</evidence>
<evidence type="ECO:0000259" key="11">
    <source>
        <dbReference type="SMART" id="SM00198"/>
    </source>
</evidence>
<proteinExistence type="inferred from homology"/>
<evidence type="ECO:0000256" key="5">
    <source>
        <dbReference type="ARBA" id="ARBA00023136"/>
    </source>
</evidence>
<dbReference type="SMART" id="SM00198">
    <property type="entry name" value="SCP"/>
    <property type="match status" value="1"/>
</dbReference>
<keyword evidence="13" id="KW-1185">Reference proteome</keyword>
<dbReference type="SUPFAM" id="SSF55797">
    <property type="entry name" value="PR-1-like"/>
    <property type="match status" value="1"/>
</dbReference>
<dbReference type="InterPro" id="IPR014044">
    <property type="entry name" value="CAP_dom"/>
</dbReference>
<dbReference type="InterPro" id="IPR034113">
    <property type="entry name" value="SCP_GAPR1-like"/>
</dbReference>
<dbReference type="EMBL" id="JAOPHQ010004267">
    <property type="protein sequence ID" value="KAK0140189.1"/>
    <property type="molecule type" value="Genomic_DNA"/>
</dbReference>
<keyword evidence="3" id="KW-0333">Golgi apparatus</keyword>
<dbReference type="PRINTS" id="PR00837">
    <property type="entry name" value="V5TPXLIKE"/>
</dbReference>
<keyword evidence="4" id="KW-0175">Coiled coil</keyword>
<dbReference type="Gene3D" id="3.40.33.10">
    <property type="entry name" value="CAP"/>
    <property type="match status" value="1"/>
</dbReference>
<keyword evidence="6" id="KW-0449">Lipoprotein</keyword>
<evidence type="ECO:0000313" key="13">
    <source>
        <dbReference type="Proteomes" id="UP001174136"/>
    </source>
</evidence>